<protein>
    <submittedName>
        <fullName evidence="2">Uncharacterized protein</fullName>
    </submittedName>
</protein>
<dbReference type="EMBL" id="LTAI01000076">
    <property type="protein sequence ID" value="ORE00024.1"/>
    <property type="molecule type" value="Genomic_DNA"/>
</dbReference>
<comment type="caution">
    <text evidence="2">The sequence shown here is derived from an EMBL/GenBank/DDBJ whole genome shotgun (WGS) entry which is preliminary data.</text>
</comment>
<feature type="transmembrane region" description="Helical" evidence="1">
    <location>
        <begin position="54"/>
        <end position="72"/>
    </location>
</feature>
<gene>
    <name evidence="2" type="ORF">A0H76_2481</name>
</gene>
<evidence type="ECO:0000256" key="1">
    <source>
        <dbReference type="SAM" id="Phobius"/>
    </source>
</evidence>
<sequence length="77" mass="9234">MLFLTLIIKLIESADPNERSIFKDIKSFFTTIWKFIDNILPSGETYGRMMVDFMFYYSLPSAFYMFILLYIFTCKKN</sequence>
<dbReference type="VEuPathDB" id="MicrosporidiaDB:A0H76_2481"/>
<organism evidence="2 3">
    <name type="scientific">Hepatospora eriocheir</name>
    <dbReference type="NCBI Taxonomy" id="1081669"/>
    <lineage>
        <taxon>Eukaryota</taxon>
        <taxon>Fungi</taxon>
        <taxon>Fungi incertae sedis</taxon>
        <taxon>Microsporidia</taxon>
        <taxon>Hepatosporidae</taxon>
        <taxon>Hepatospora</taxon>
    </lineage>
</organism>
<evidence type="ECO:0000313" key="2">
    <source>
        <dbReference type="EMBL" id="ORE00024.1"/>
    </source>
</evidence>
<keyword evidence="1" id="KW-1133">Transmembrane helix</keyword>
<keyword evidence="1" id="KW-0812">Transmembrane</keyword>
<dbReference type="Proteomes" id="UP000192501">
    <property type="component" value="Unassembled WGS sequence"/>
</dbReference>
<accession>A0A1X0QJV7</accession>
<dbReference type="AlphaFoldDB" id="A0A1X0QJV7"/>
<name>A0A1X0QJV7_9MICR</name>
<reference evidence="2 3" key="1">
    <citation type="journal article" date="2017" name="Environ. Microbiol.">
        <title>Decay of the glycolytic pathway and adaptation to intranuclear parasitism within Enterocytozoonidae microsporidia.</title>
        <authorList>
            <person name="Wiredu Boakye D."/>
            <person name="Jaroenlak P."/>
            <person name="Prachumwat A."/>
            <person name="Williams T.A."/>
            <person name="Bateman K.S."/>
            <person name="Itsathitphaisarn O."/>
            <person name="Sritunyalucksana K."/>
            <person name="Paszkiewicz K.H."/>
            <person name="Moore K.A."/>
            <person name="Stentiford G.D."/>
            <person name="Williams B.A."/>
        </authorList>
    </citation>
    <scope>NUCLEOTIDE SEQUENCE [LARGE SCALE GENOMIC DNA]</scope>
    <source>
        <strain evidence="3">canceri</strain>
    </source>
</reference>
<proteinExistence type="predicted"/>
<keyword evidence="1" id="KW-0472">Membrane</keyword>
<evidence type="ECO:0000313" key="3">
    <source>
        <dbReference type="Proteomes" id="UP000192501"/>
    </source>
</evidence>